<evidence type="ECO:0000256" key="6">
    <source>
        <dbReference type="ARBA" id="ARBA00022984"/>
    </source>
</evidence>
<dbReference type="InterPro" id="IPR050979">
    <property type="entry name" value="LD-transpeptidase"/>
</dbReference>
<dbReference type="GO" id="GO:0008360">
    <property type="term" value="P:regulation of cell shape"/>
    <property type="evidence" value="ECO:0007669"/>
    <property type="project" value="UniProtKB-UniRule"/>
</dbReference>
<comment type="pathway">
    <text evidence="12">Glycan biosynthesis.</text>
</comment>
<dbReference type="EMBL" id="LZSF01000151">
    <property type="protein sequence ID" value="OBA86378.1"/>
    <property type="molecule type" value="Genomic_DNA"/>
</dbReference>
<feature type="signal peptide" evidence="14">
    <location>
        <begin position="1"/>
        <end position="28"/>
    </location>
</feature>
<evidence type="ECO:0000256" key="4">
    <source>
        <dbReference type="ARBA" id="ARBA00022729"/>
    </source>
</evidence>
<sequence length="254" mass="26540">MDPLPKTVRYALAVAASAVMMLSGSVGAAVAALPEALPVATITPSGGPAVGVGMPVTVTFSRPVADRGRAERTIEFSSPKMTTAPAGTFSWLADNKMQFTPSTYWPAHSSITVSVGGFKQSFETATATLGVASISGHTFTVSIDGQVVKTMPASMGKPKHPTPVGSFTAMSKENPVIMDSRTIGIPLNDPEGYKLTVYYAVRVTSGGVYVHAAPWSVAQQGSSNVSHGCINLSTDNAQWYYNQVNIGDPIVINS</sequence>
<evidence type="ECO:0000256" key="7">
    <source>
        <dbReference type="ARBA" id="ARBA00023136"/>
    </source>
</evidence>
<keyword evidence="3" id="KW-0808">Transferase</keyword>
<dbReference type="Gene3D" id="2.40.440.10">
    <property type="entry name" value="L,D-transpeptidase catalytic domain-like"/>
    <property type="match status" value="1"/>
</dbReference>
<accession>A0A1A0MNN0</accession>
<evidence type="ECO:0000256" key="5">
    <source>
        <dbReference type="ARBA" id="ARBA00022960"/>
    </source>
</evidence>
<gene>
    <name evidence="16" type="ORF">A5642_22715</name>
</gene>
<dbReference type="PANTHER" id="PTHR30582:SF2">
    <property type="entry name" value="L,D-TRANSPEPTIDASE YCIB-RELATED"/>
    <property type="match status" value="1"/>
</dbReference>
<feature type="active site" description="Proton donor/acceptor" evidence="13">
    <location>
        <position position="211"/>
    </location>
</feature>
<proteinExistence type="predicted"/>
<keyword evidence="9" id="KW-0449">Lipoprotein</keyword>
<dbReference type="InterPro" id="IPR041280">
    <property type="entry name" value="Big_10"/>
</dbReference>
<dbReference type="UniPathway" id="UPA00219"/>
<name>A0A1A0MNN0_MYCMU</name>
<dbReference type="Proteomes" id="UP000093962">
    <property type="component" value="Unassembled WGS sequence"/>
</dbReference>
<evidence type="ECO:0000256" key="8">
    <source>
        <dbReference type="ARBA" id="ARBA00023139"/>
    </source>
</evidence>
<dbReference type="PANTHER" id="PTHR30582">
    <property type="entry name" value="L,D-TRANSPEPTIDASE"/>
    <property type="match status" value="1"/>
</dbReference>
<feature type="chain" id="PRO_5039551421" description="L,D-TPase catalytic domain-containing protein" evidence="14">
    <location>
        <begin position="29"/>
        <end position="254"/>
    </location>
</feature>
<dbReference type="FunFam" id="2.40.440.10:FF:000005">
    <property type="entry name" value="L,D-transpeptidase 2"/>
    <property type="match status" value="1"/>
</dbReference>
<dbReference type="CDD" id="cd13431">
    <property type="entry name" value="LDT_IgD_like_1"/>
    <property type="match status" value="1"/>
</dbReference>
<evidence type="ECO:0000313" key="16">
    <source>
        <dbReference type="EMBL" id="OBA86378.1"/>
    </source>
</evidence>
<dbReference type="GO" id="GO:0016746">
    <property type="term" value="F:acyltransferase activity"/>
    <property type="evidence" value="ECO:0007669"/>
    <property type="project" value="UniProtKB-KW"/>
</dbReference>
<dbReference type="Pfam" id="PF03734">
    <property type="entry name" value="YkuD"/>
    <property type="match status" value="1"/>
</dbReference>
<evidence type="ECO:0000256" key="10">
    <source>
        <dbReference type="ARBA" id="ARBA00023315"/>
    </source>
</evidence>
<keyword evidence="10" id="KW-0012">Acyltransferase</keyword>
<protein>
    <recommendedName>
        <fullName evidence="15">L,D-TPase catalytic domain-containing protein</fullName>
    </recommendedName>
</protein>
<dbReference type="GO" id="GO:0005576">
    <property type="term" value="C:extracellular region"/>
    <property type="evidence" value="ECO:0007669"/>
    <property type="project" value="TreeGrafter"/>
</dbReference>
<dbReference type="SUPFAM" id="SSF141523">
    <property type="entry name" value="L,D-transpeptidase catalytic domain-like"/>
    <property type="match status" value="1"/>
</dbReference>
<dbReference type="Pfam" id="PF17964">
    <property type="entry name" value="Big_10"/>
    <property type="match status" value="1"/>
</dbReference>
<evidence type="ECO:0000256" key="3">
    <source>
        <dbReference type="ARBA" id="ARBA00022679"/>
    </source>
</evidence>
<keyword evidence="4 14" id="KW-0732">Signal</keyword>
<evidence type="ECO:0000259" key="15">
    <source>
        <dbReference type="PROSITE" id="PS52029"/>
    </source>
</evidence>
<evidence type="ECO:0000256" key="9">
    <source>
        <dbReference type="ARBA" id="ARBA00023288"/>
    </source>
</evidence>
<evidence type="ECO:0000256" key="12">
    <source>
        <dbReference type="ARBA" id="ARBA00060592"/>
    </source>
</evidence>
<keyword evidence="2" id="KW-1003">Cell membrane</keyword>
<evidence type="ECO:0000256" key="14">
    <source>
        <dbReference type="SAM" id="SignalP"/>
    </source>
</evidence>
<comment type="pathway">
    <text evidence="1 13">Cell wall biogenesis; peptidoglycan biosynthesis.</text>
</comment>
<evidence type="ECO:0000256" key="2">
    <source>
        <dbReference type="ARBA" id="ARBA00022475"/>
    </source>
</evidence>
<dbReference type="GO" id="GO:0018104">
    <property type="term" value="P:peptidoglycan-protein cross-linking"/>
    <property type="evidence" value="ECO:0007669"/>
    <property type="project" value="TreeGrafter"/>
</dbReference>
<keyword evidence="11 13" id="KW-0961">Cell wall biogenesis/degradation</keyword>
<dbReference type="GO" id="GO:0071972">
    <property type="term" value="F:peptidoglycan L,D-transpeptidase activity"/>
    <property type="evidence" value="ECO:0007669"/>
    <property type="project" value="TreeGrafter"/>
</dbReference>
<evidence type="ECO:0000313" key="17">
    <source>
        <dbReference type="Proteomes" id="UP000093962"/>
    </source>
</evidence>
<keyword evidence="6 13" id="KW-0573">Peptidoglycan synthesis</keyword>
<dbReference type="Gene3D" id="2.60.40.3710">
    <property type="match status" value="1"/>
</dbReference>
<feature type="active site" description="Nucleophile" evidence="13">
    <location>
        <position position="229"/>
    </location>
</feature>
<dbReference type="RefSeq" id="WP_061001223.1">
    <property type="nucleotide sequence ID" value="NZ_JAPMJT010000005.1"/>
</dbReference>
<evidence type="ECO:0000256" key="13">
    <source>
        <dbReference type="PROSITE-ProRule" id="PRU01373"/>
    </source>
</evidence>
<reference evidence="16 17" key="1">
    <citation type="submission" date="2016-06" db="EMBL/GenBank/DDBJ databases">
        <authorList>
            <person name="Kjaerup R.B."/>
            <person name="Dalgaard T.S."/>
            <person name="Juul-Madsen H.R."/>
        </authorList>
    </citation>
    <scope>NUCLEOTIDE SEQUENCE [LARGE SCALE GENOMIC DNA]</scope>
    <source>
        <strain evidence="16 17">1199456.5</strain>
    </source>
</reference>
<feature type="domain" description="L,D-TPase catalytic" evidence="15">
    <location>
        <begin position="128"/>
        <end position="253"/>
    </location>
</feature>
<dbReference type="CDD" id="cd16913">
    <property type="entry name" value="YkuD_like"/>
    <property type="match status" value="1"/>
</dbReference>
<keyword evidence="5 13" id="KW-0133">Cell shape</keyword>
<keyword evidence="8" id="KW-0564">Palmitate</keyword>
<dbReference type="PROSITE" id="PS52029">
    <property type="entry name" value="LD_TPASE"/>
    <property type="match status" value="1"/>
</dbReference>
<dbReference type="GO" id="GO:0071555">
    <property type="term" value="P:cell wall organization"/>
    <property type="evidence" value="ECO:0007669"/>
    <property type="project" value="UniProtKB-UniRule"/>
</dbReference>
<dbReference type="AlphaFoldDB" id="A0A1A0MNN0"/>
<comment type="caution">
    <text evidence="16">The sequence shown here is derived from an EMBL/GenBank/DDBJ whole genome shotgun (WGS) entry which is preliminary data.</text>
</comment>
<dbReference type="InterPro" id="IPR038063">
    <property type="entry name" value="Transpep_catalytic_dom"/>
</dbReference>
<organism evidence="16 17">
    <name type="scientific">Mycolicibacterium mucogenicum</name>
    <name type="common">Mycobacterium mucogenicum</name>
    <dbReference type="NCBI Taxonomy" id="56689"/>
    <lineage>
        <taxon>Bacteria</taxon>
        <taxon>Bacillati</taxon>
        <taxon>Actinomycetota</taxon>
        <taxon>Actinomycetes</taxon>
        <taxon>Mycobacteriales</taxon>
        <taxon>Mycobacteriaceae</taxon>
        <taxon>Mycolicibacterium</taxon>
    </lineage>
</organism>
<keyword evidence="7" id="KW-0472">Membrane</keyword>
<evidence type="ECO:0000256" key="1">
    <source>
        <dbReference type="ARBA" id="ARBA00004752"/>
    </source>
</evidence>
<evidence type="ECO:0000256" key="11">
    <source>
        <dbReference type="ARBA" id="ARBA00023316"/>
    </source>
</evidence>
<dbReference type="InterPro" id="IPR005490">
    <property type="entry name" value="LD_TPept_cat_dom"/>
</dbReference>